<dbReference type="Pfam" id="PF01022">
    <property type="entry name" value="HTH_5"/>
    <property type="match status" value="1"/>
</dbReference>
<dbReference type="Proteomes" id="UP000094707">
    <property type="component" value="Chromosome I"/>
</dbReference>
<dbReference type="PATRIC" id="fig|129848.4.peg.2063"/>
<gene>
    <name evidence="2" type="ORF">MCBB_2013</name>
</gene>
<dbReference type="STRING" id="118062.MCBB_2013"/>
<dbReference type="InterPro" id="IPR001845">
    <property type="entry name" value="HTH_ArsR_DNA-bd_dom"/>
</dbReference>
<dbReference type="InterPro" id="IPR036390">
    <property type="entry name" value="WH_DNA-bd_sf"/>
</dbReference>
<name>A0A1D3L4K6_9EURY</name>
<accession>A0A1D3L4K6</accession>
<dbReference type="InterPro" id="IPR036388">
    <property type="entry name" value="WH-like_DNA-bd_sf"/>
</dbReference>
<dbReference type="GO" id="GO:0003700">
    <property type="term" value="F:DNA-binding transcription factor activity"/>
    <property type="evidence" value="ECO:0007669"/>
    <property type="project" value="InterPro"/>
</dbReference>
<evidence type="ECO:0000313" key="2">
    <source>
        <dbReference type="EMBL" id="SCG86561.1"/>
    </source>
</evidence>
<dbReference type="OrthoDB" id="80873at2157"/>
<protein>
    <submittedName>
        <fullName evidence="2">Transcriptional regulator</fullName>
    </submittedName>
</protein>
<keyword evidence="3" id="KW-1185">Reference proteome</keyword>
<reference evidence="2 3" key="1">
    <citation type="submission" date="2016-08" db="EMBL/GenBank/DDBJ databases">
        <authorList>
            <person name="Seilhamer J.J."/>
        </authorList>
    </citation>
    <scope>NUCLEOTIDE SEQUENCE [LARGE SCALE GENOMIC DNA]</scope>
    <source>
        <strain evidence="2">Buetzberg</strain>
    </source>
</reference>
<organism evidence="2 3">
    <name type="scientific">Methanobacterium congolense</name>
    <dbReference type="NCBI Taxonomy" id="118062"/>
    <lineage>
        <taxon>Archaea</taxon>
        <taxon>Methanobacteriati</taxon>
        <taxon>Methanobacteriota</taxon>
        <taxon>Methanomada group</taxon>
        <taxon>Methanobacteria</taxon>
        <taxon>Methanobacteriales</taxon>
        <taxon>Methanobacteriaceae</taxon>
        <taxon>Methanobacterium</taxon>
    </lineage>
</organism>
<dbReference type="CDD" id="cd00090">
    <property type="entry name" value="HTH_ARSR"/>
    <property type="match status" value="1"/>
</dbReference>
<feature type="domain" description="HTH arsR-type" evidence="1">
    <location>
        <begin position="119"/>
        <end position="164"/>
    </location>
</feature>
<dbReference type="Gene3D" id="1.10.10.10">
    <property type="entry name" value="Winged helix-like DNA-binding domain superfamily/Winged helix DNA-binding domain"/>
    <property type="match status" value="1"/>
</dbReference>
<dbReference type="InterPro" id="IPR011991">
    <property type="entry name" value="ArsR-like_HTH"/>
</dbReference>
<dbReference type="KEGG" id="mcub:MCBB_2013"/>
<evidence type="ECO:0000259" key="1">
    <source>
        <dbReference type="Pfam" id="PF01022"/>
    </source>
</evidence>
<proteinExistence type="predicted"/>
<dbReference type="SUPFAM" id="SSF46785">
    <property type="entry name" value="Winged helix' DNA-binding domain"/>
    <property type="match status" value="1"/>
</dbReference>
<evidence type="ECO:0000313" key="3">
    <source>
        <dbReference type="Proteomes" id="UP000094707"/>
    </source>
</evidence>
<dbReference type="EMBL" id="LT607756">
    <property type="protein sequence ID" value="SCG86561.1"/>
    <property type="molecule type" value="Genomic_DNA"/>
</dbReference>
<sequence length="182" mass="20509">MKTLITNLNGHCLFDASRKTQTEGIIILHEGKYRKTDLEDFLKGGDIKIETEDPYEACMKIEDIIRGTKKHGKVFVACNGRGLGPFLNFVANKVGVDGVFTCYKNKIVRLPILKLDLSDTRMRILKILYLNDLTAREIGEEVKISRAMVYKHLKSLMDLGLVKKSNSLEKYSITNAGKLSIS</sequence>
<dbReference type="AlphaFoldDB" id="A0A1D3L4K6"/>